<dbReference type="PANTHER" id="PTHR10629">
    <property type="entry name" value="CYTOSINE-SPECIFIC METHYLTRANSFERASE"/>
    <property type="match status" value="1"/>
</dbReference>
<dbReference type="Pfam" id="PF00145">
    <property type="entry name" value="DNA_methylase"/>
    <property type="match status" value="2"/>
</dbReference>
<dbReference type="Proteomes" id="UP000179454">
    <property type="component" value="Unassembled WGS sequence"/>
</dbReference>
<comment type="catalytic activity">
    <reaction evidence="6">
        <text>a 2'-deoxycytidine in DNA + S-adenosyl-L-methionine = a 5-methyl-2'-deoxycytidine in DNA + S-adenosyl-L-homocysteine + H(+)</text>
        <dbReference type="Rhea" id="RHEA:13681"/>
        <dbReference type="Rhea" id="RHEA-COMP:11369"/>
        <dbReference type="Rhea" id="RHEA-COMP:11370"/>
        <dbReference type="ChEBI" id="CHEBI:15378"/>
        <dbReference type="ChEBI" id="CHEBI:57856"/>
        <dbReference type="ChEBI" id="CHEBI:59789"/>
        <dbReference type="ChEBI" id="CHEBI:85452"/>
        <dbReference type="ChEBI" id="CHEBI:85454"/>
        <dbReference type="EC" id="2.1.1.37"/>
    </reaction>
</comment>
<reference evidence="11 12" key="1">
    <citation type="submission" date="2019-11" db="EMBL/GenBank/DDBJ databases">
        <title>Whole-genome sequencing of Allorhizobium vitis.</title>
        <authorList>
            <person name="Gan H.M."/>
            <person name="Savka M.A."/>
        </authorList>
    </citation>
    <scope>NUCLEOTIDE SEQUENCE [LARGE SCALE GENOMIC DNA]</scope>
    <source>
        <strain evidence="10 12">RF2/1</strain>
        <strain evidence="9 11">T1/7</strain>
    </source>
</reference>
<organism evidence="10 12">
    <name type="scientific">Agrobacterium vitis</name>
    <name type="common">Rhizobium vitis</name>
    <dbReference type="NCBI Taxonomy" id="373"/>
    <lineage>
        <taxon>Bacteria</taxon>
        <taxon>Pseudomonadati</taxon>
        <taxon>Pseudomonadota</taxon>
        <taxon>Alphaproteobacteria</taxon>
        <taxon>Hyphomicrobiales</taxon>
        <taxon>Rhizobiaceae</taxon>
        <taxon>Rhizobium/Agrobacterium group</taxon>
        <taxon>Agrobacterium</taxon>
    </lineage>
</organism>
<comment type="similarity">
    <text evidence="7 8">Belongs to the class I-like SAM-binding methyltransferase superfamily. C5-methyltransferase family.</text>
</comment>
<protein>
    <recommendedName>
        <fullName evidence="1">DNA (cytosine-5-)-methyltransferase</fullName>
        <ecNumber evidence="1">2.1.1.37</ecNumber>
    </recommendedName>
</protein>
<dbReference type="RefSeq" id="WP_015916397.1">
    <property type="nucleotide sequence ID" value="NZ_MBFA02000007.1"/>
</dbReference>
<gene>
    <name evidence="10" type="primary">dcm</name>
    <name evidence="10" type="ORF">BBK91_013645</name>
    <name evidence="9" type="ORF">BBL17_010290</name>
</gene>
<evidence type="ECO:0000256" key="8">
    <source>
        <dbReference type="RuleBase" id="RU000416"/>
    </source>
</evidence>
<feature type="active site" evidence="7">
    <location>
        <position position="107"/>
    </location>
</feature>
<evidence type="ECO:0000256" key="2">
    <source>
        <dbReference type="ARBA" id="ARBA00022603"/>
    </source>
</evidence>
<evidence type="ECO:0000313" key="10">
    <source>
        <dbReference type="EMBL" id="MUP10913.1"/>
    </source>
</evidence>
<keyword evidence="11" id="KW-1185">Reference proteome</keyword>
<dbReference type="InterPro" id="IPR050390">
    <property type="entry name" value="C5-Methyltransferase"/>
</dbReference>
<dbReference type="Gene3D" id="3.90.120.10">
    <property type="entry name" value="DNA Methylase, subunit A, domain 2"/>
    <property type="match status" value="1"/>
</dbReference>
<dbReference type="Proteomes" id="UP000179536">
    <property type="component" value="Unassembled WGS sequence"/>
</dbReference>
<name>A0ABD6H9E4_AGRVI</name>
<keyword evidence="3 7" id="KW-0808">Transferase</keyword>
<evidence type="ECO:0000256" key="3">
    <source>
        <dbReference type="ARBA" id="ARBA00022679"/>
    </source>
</evidence>
<evidence type="ECO:0000256" key="1">
    <source>
        <dbReference type="ARBA" id="ARBA00011975"/>
    </source>
</evidence>
<dbReference type="SUPFAM" id="SSF53335">
    <property type="entry name" value="S-adenosyl-L-methionine-dependent methyltransferases"/>
    <property type="match status" value="1"/>
</dbReference>
<proteinExistence type="inferred from homology"/>
<dbReference type="EMBL" id="MBFA02000007">
    <property type="protein sequence ID" value="MUP10913.1"/>
    <property type="molecule type" value="Genomic_DNA"/>
</dbReference>
<accession>A0ABD6H9E4</accession>
<dbReference type="PANTHER" id="PTHR10629:SF52">
    <property type="entry name" value="DNA (CYTOSINE-5)-METHYLTRANSFERASE 1"/>
    <property type="match status" value="1"/>
</dbReference>
<keyword evidence="2 7" id="KW-0489">Methyltransferase</keyword>
<evidence type="ECO:0000313" key="12">
    <source>
        <dbReference type="Proteomes" id="UP000179536"/>
    </source>
</evidence>
<evidence type="ECO:0000256" key="7">
    <source>
        <dbReference type="PROSITE-ProRule" id="PRU01016"/>
    </source>
</evidence>
<dbReference type="GO" id="GO:0009307">
    <property type="term" value="P:DNA restriction-modification system"/>
    <property type="evidence" value="ECO:0007669"/>
    <property type="project" value="UniProtKB-KW"/>
</dbReference>
<dbReference type="EC" id="2.1.1.37" evidence="1"/>
<dbReference type="GO" id="GO:0003886">
    <property type="term" value="F:DNA (cytosine-5-)-methyltransferase activity"/>
    <property type="evidence" value="ECO:0007669"/>
    <property type="project" value="UniProtKB-EC"/>
</dbReference>
<dbReference type="Gene3D" id="3.40.50.150">
    <property type="entry name" value="Vaccinia Virus protein VP39"/>
    <property type="match status" value="1"/>
</dbReference>
<dbReference type="GO" id="GO:0032259">
    <property type="term" value="P:methylation"/>
    <property type="evidence" value="ECO:0007669"/>
    <property type="project" value="UniProtKB-KW"/>
</dbReference>
<evidence type="ECO:0000256" key="5">
    <source>
        <dbReference type="ARBA" id="ARBA00022747"/>
    </source>
</evidence>
<sequence length="492" mass="54565">MTSAIRLAKLQRLTRSEPLRVLELCSGCGGMSLGLHAAGLQLVGHVEQDPTASATYARNFLPPEDVDAGQWQKPRDMVECSPEELAKDLGLPDASGAFDVLAAGLPCQAFARIGRSKLRSVAGDDDAYRNDPRARLYRRFLEYVTAVQPVVIVIENVPDILNFGGHNVPEEICETLDGLGYETSYTLLNSAFYGVPQMRERLFLIAYDRSLGVTPTFPHPSHAAELPSGYDGARAVALKFIPETGSHFHPIPVPAEDLPGAVSTRAALSDLPFISEHFRDPGSMRRRKLGEQLSYRSAEISGYARRMREWPGFESPETTDGHLVRLTPRDFPIFRRMPSGADYPRALGIAEQIFEEALLKIAVRPPNGSEEWNDLRARHVPPYDPGKFPNKWWKLEPTSPSRTLTAHLGKDSYSHIHWDSRQQRTISVREAARLQSFPDGFRFAGAMNAGFRQIGNAVPPMLALAIGQHMRHEIEDALRLRESGEGNQGKAA</sequence>
<dbReference type="PRINTS" id="PR00105">
    <property type="entry name" value="C5METTRFRASE"/>
</dbReference>
<dbReference type="InterPro" id="IPR029063">
    <property type="entry name" value="SAM-dependent_MTases_sf"/>
</dbReference>
<dbReference type="PROSITE" id="PS00095">
    <property type="entry name" value="C5_MTASE_2"/>
    <property type="match status" value="1"/>
</dbReference>
<dbReference type="EMBL" id="MBFE02000006">
    <property type="protein sequence ID" value="MUO42172.1"/>
    <property type="molecule type" value="Genomic_DNA"/>
</dbReference>
<evidence type="ECO:0000313" key="11">
    <source>
        <dbReference type="Proteomes" id="UP000179454"/>
    </source>
</evidence>
<dbReference type="PROSITE" id="PS51679">
    <property type="entry name" value="SAM_MT_C5"/>
    <property type="match status" value="1"/>
</dbReference>
<dbReference type="NCBIfam" id="TIGR00675">
    <property type="entry name" value="dcm"/>
    <property type="match status" value="1"/>
</dbReference>
<comment type="caution">
    <text evidence="10">The sequence shown here is derived from an EMBL/GenBank/DDBJ whole genome shotgun (WGS) entry which is preliminary data.</text>
</comment>
<dbReference type="AlphaFoldDB" id="A0ABD6H9E4"/>
<dbReference type="InterPro" id="IPR001525">
    <property type="entry name" value="C5_MeTfrase"/>
</dbReference>
<evidence type="ECO:0000256" key="6">
    <source>
        <dbReference type="ARBA" id="ARBA00047422"/>
    </source>
</evidence>
<dbReference type="InterPro" id="IPR031303">
    <property type="entry name" value="C5_meth_CS"/>
</dbReference>
<evidence type="ECO:0000256" key="4">
    <source>
        <dbReference type="ARBA" id="ARBA00022691"/>
    </source>
</evidence>
<keyword evidence="5" id="KW-0680">Restriction system</keyword>
<keyword evidence="4 7" id="KW-0949">S-adenosyl-L-methionine</keyword>
<evidence type="ECO:0000313" key="9">
    <source>
        <dbReference type="EMBL" id="MUO42172.1"/>
    </source>
</evidence>